<evidence type="ECO:0000313" key="3">
    <source>
        <dbReference type="Proteomes" id="UP000828390"/>
    </source>
</evidence>
<protein>
    <submittedName>
        <fullName evidence="2">Uncharacterized protein</fullName>
    </submittedName>
</protein>
<reference evidence="2" key="2">
    <citation type="submission" date="2020-11" db="EMBL/GenBank/DDBJ databases">
        <authorList>
            <person name="McCartney M.A."/>
            <person name="Auch B."/>
            <person name="Kono T."/>
            <person name="Mallez S."/>
            <person name="Becker A."/>
            <person name="Gohl D.M."/>
            <person name="Silverstein K.A.T."/>
            <person name="Koren S."/>
            <person name="Bechman K.B."/>
            <person name="Herman A."/>
            <person name="Abrahante J.E."/>
            <person name="Garbe J."/>
        </authorList>
    </citation>
    <scope>NUCLEOTIDE SEQUENCE</scope>
    <source>
        <strain evidence="2">Duluth1</strain>
        <tissue evidence="2">Whole animal</tissue>
    </source>
</reference>
<dbReference type="Proteomes" id="UP000828390">
    <property type="component" value="Unassembled WGS sequence"/>
</dbReference>
<proteinExistence type="predicted"/>
<evidence type="ECO:0000256" key="1">
    <source>
        <dbReference type="SAM" id="MobiDB-lite"/>
    </source>
</evidence>
<organism evidence="2 3">
    <name type="scientific">Dreissena polymorpha</name>
    <name type="common">Zebra mussel</name>
    <name type="synonym">Mytilus polymorpha</name>
    <dbReference type="NCBI Taxonomy" id="45954"/>
    <lineage>
        <taxon>Eukaryota</taxon>
        <taxon>Metazoa</taxon>
        <taxon>Spiralia</taxon>
        <taxon>Lophotrochozoa</taxon>
        <taxon>Mollusca</taxon>
        <taxon>Bivalvia</taxon>
        <taxon>Autobranchia</taxon>
        <taxon>Heteroconchia</taxon>
        <taxon>Euheterodonta</taxon>
        <taxon>Imparidentia</taxon>
        <taxon>Neoheterodontei</taxon>
        <taxon>Myida</taxon>
        <taxon>Dreissenoidea</taxon>
        <taxon>Dreissenidae</taxon>
        <taxon>Dreissena</taxon>
    </lineage>
</organism>
<accession>A0A9D4M1T5</accession>
<comment type="caution">
    <text evidence="2">The sequence shown here is derived from an EMBL/GenBank/DDBJ whole genome shotgun (WGS) entry which is preliminary data.</text>
</comment>
<keyword evidence="3" id="KW-1185">Reference proteome</keyword>
<dbReference type="EMBL" id="JAIWYP010000002">
    <property type="protein sequence ID" value="KAH3866861.1"/>
    <property type="molecule type" value="Genomic_DNA"/>
</dbReference>
<gene>
    <name evidence="2" type="ORF">DPMN_029984</name>
</gene>
<reference evidence="2" key="1">
    <citation type="journal article" date="2019" name="bioRxiv">
        <title>The Genome of the Zebra Mussel, Dreissena polymorpha: A Resource for Invasive Species Research.</title>
        <authorList>
            <person name="McCartney M.A."/>
            <person name="Auch B."/>
            <person name="Kono T."/>
            <person name="Mallez S."/>
            <person name="Zhang Y."/>
            <person name="Obille A."/>
            <person name="Becker A."/>
            <person name="Abrahante J.E."/>
            <person name="Garbe J."/>
            <person name="Badalamenti J.P."/>
            <person name="Herman A."/>
            <person name="Mangelson H."/>
            <person name="Liachko I."/>
            <person name="Sullivan S."/>
            <person name="Sone E.D."/>
            <person name="Koren S."/>
            <person name="Silverstein K.A.T."/>
            <person name="Beckman K.B."/>
            <person name="Gohl D.M."/>
        </authorList>
    </citation>
    <scope>NUCLEOTIDE SEQUENCE</scope>
    <source>
        <strain evidence="2">Duluth1</strain>
        <tissue evidence="2">Whole animal</tissue>
    </source>
</reference>
<sequence length="63" mass="6972">MGDMTLIIKKETATGSNMPKQGEDSDDAGTSKKGMKTRCVKKKKEKLFANTKDRYGVSKMVKT</sequence>
<feature type="region of interest" description="Disordered" evidence="1">
    <location>
        <begin position="1"/>
        <end position="39"/>
    </location>
</feature>
<evidence type="ECO:0000313" key="2">
    <source>
        <dbReference type="EMBL" id="KAH3866861.1"/>
    </source>
</evidence>
<name>A0A9D4M1T5_DREPO</name>
<dbReference type="AlphaFoldDB" id="A0A9D4M1T5"/>